<dbReference type="EMBL" id="BDGX01000033">
    <property type="protein sequence ID" value="GAV52708.1"/>
    <property type="molecule type" value="Genomic_DNA"/>
</dbReference>
<feature type="compositionally biased region" description="Low complexity" evidence="1">
    <location>
        <begin position="54"/>
        <end position="70"/>
    </location>
</feature>
<gene>
    <name evidence="2" type="ORF">ZYGR_0AG06990</name>
</gene>
<comment type="caution">
    <text evidence="2">The sequence shown here is derived from an EMBL/GenBank/DDBJ whole genome shotgun (WGS) entry which is preliminary data.</text>
</comment>
<organism evidence="2 3">
    <name type="scientific">Zygosaccharomyces rouxii</name>
    <dbReference type="NCBI Taxonomy" id="4956"/>
    <lineage>
        <taxon>Eukaryota</taxon>
        <taxon>Fungi</taxon>
        <taxon>Dikarya</taxon>
        <taxon>Ascomycota</taxon>
        <taxon>Saccharomycotina</taxon>
        <taxon>Saccharomycetes</taxon>
        <taxon>Saccharomycetales</taxon>
        <taxon>Saccharomycetaceae</taxon>
        <taxon>Zygosaccharomyces</taxon>
    </lineage>
</organism>
<evidence type="ECO:0000313" key="3">
    <source>
        <dbReference type="Proteomes" id="UP000187013"/>
    </source>
</evidence>
<accession>A0A1Q3AAP3</accession>
<evidence type="ECO:0000256" key="1">
    <source>
        <dbReference type="SAM" id="MobiDB-lite"/>
    </source>
</evidence>
<proteinExistence type="predicted"/>
<evidence type="ECO:0000313" key="2">
    <source>
        <dbReference type="EMBL" id="GAV52708.1"/>
    </source>
</evidence>
<dbReference type="OrthoDB" id="992776at2759"/>
<evidence type="ECO:0008006" key="4">
    <source>
        <dbReference type="Google" id="ProtNLM"/>
    </source>
</evidence>
<feature type="compositionally biased region" description="Acidic residues" evidence="1">
    <location>
        <begin position="103"/>
        <end position="135"/>
    </location>
</feature>
<reference evidence="2 3" key="1">
    <citation type="submission" date="2016-08" db="EMBL/GenBank/DDBJ databases">
        <title>Draft genome sequence of allopolyploid Zygosaccharomyces rouxii.</title>
        <authorList>
            <person name="Watanabe J."/>
            <person name="Uehara K."/>
            <person name="Mogi Y."/>
            <person name="Tsukioka Y."/>
        </authorList>
    </citation>
    <scope>NUCLEOTIDE SEQUENCE [LARGE SCALE GENOMIC DNA]</scope>
    <source>
        <strain evidence="2 3">NBRC 110957</strain>
    </source>
</reference>
<sequence>MSNQKSILLTVPDGTRTVLLDEPQRRHSLADAGGVQFDSEQLERGRSRVKAARGIKSNSGSRSRSRNPSSIRHEEFLKWTVLKRDPSMRLHKRPHVGSSGNSADEDEEDEDEEEEDLDDDQVSDEEQVSDVENDLEIDEQMHYDMGTRVLPNYAVSINEVLASAGSWISTHESQEKTQDVSFTKLPGGFSRCCQLLSRGKGATTRRSFVLCTDLTTESHYALTYVLGALLNNGDTLYIVHWDGKQPSTSRETLEQGIKSLRQQVLHKLDCASASIQDLDVVLLSLTHPYPKHLLGEMIYALQPIALCCSLSLVLTTLQNFVCSVPTLVIRKKLKRSKRKGISD</sequence>
<feature type="region of interest" description="Disordered" evidence="1">
    <location>
        <begin position="90"/>
        <end position="135"/>
    </location>
</feature>
<protein>
    <recommendedName>
        <fullName evidence="4">Sugar utilization regulatory protein IMP2</fullName>
    </recommendedName>
</protein>
<feature type="region of interest" description="Disordered" evidence="1">
    <location>
        <begin position="21"/>
        <end position="70"/>
    </location>
</feature>
<dbReference type="Proteomes" id="UP000187013">
    <property type="component" value="Unassembled WGS sequence"/>
</dbReference>
<dbReference type="AlphaFoldDB" id="A0A1Q3AAP3"/>
<name>A0A1Q3AAP3_ZYGRO</name>